<name>A0A6C0KY86_9ZZZZ</name>
<keyword evidence="1" id="KW-0812">Transmembrane</keyword>
<accession>A0A6C0KY86</accession>
<dbReference type="PROSITE" id="PS50817">
    <property type="entry name" value="INTEIN_N_TER"/>
    <property type="match status" value="1"/>
</dbReference>
<dbReference type="InterPro" id="IPR036844">
    <property type="entry name" value="Hint_dom_sf"/>
</dbReference>
<dbReference type="InterPro" id="IPR006141">
    <property type="entry name" value="Intein_N"/>
</dbReference>
<feature type="transmembrane region" description="Helical" evidence="1">
    <location>
        <begin position="107"/>
        <end position="130"/>
    </location>
</feature>
<evidence type="ECO:0000313" key="2">
    <source>
        <dbReference type="EMBL" id="QHU21298.1"/>
    </source>
</evidence>
<keyword evidence="1" id="KW-1133">Transmembrane helix</keyword>
<protein>
    <recommendedName>
        <fullName evidence="3">Hedgehog/Intein (Hint) domain-containing protein</fullName>
    </recommendedName>
</protein>
<reference evidence="2" key="1">
    <citation type="journal article" date="2020" name="Nature">
        <title>Giant virus diversity and host interactions through global metagenomics.</title>
        <authorList>
            <person name="Schulz F."/>
            <person name="Roux S."/>
            <person name="Paez-Espino D."/>
            <person name="Jungbluth S."/>
            <person name="Walsh D.A."/>
            <person name="Denef V.J."/>
            <person name="McMahon K.D."/>
            <person name="Konstantinidis K.T."/>
            <person name="Eloe-Fadrosh E.A."/>
            <person name="Kyrpides N.C."/>
            <person name="Woyke T."/>
        </authorList>
    </citation>
    <scope>NUCLEOTIDE SEQUENCE</scope>
    <source>
        <strain evidence="2">GVMAG-S-3300013094-109</strain>
    </source>
</reference>
<feature type="transmembrane region" description="Helical" evidence="1">
    <location>
        <begin position="6"/>
        <end position="27"/>
    </location>
</feature>
<dbReference type="Gene3D" id="2.170.16.10">
    <property type="entry name" value="Hedgehog/Intein (Hint) domain"/>
    <property type="match status" value="1"/>
</dbReference>
<dbReference type="AlphaFoldDB" id="A0A6C0KY86"/>
<dbReference type="SUPFAM" id="SSF51294">
    <property type="entry name" value="Hedgehog/intein (Hint) domain"/>
    <property type="match status" value="1"/>
</dbReference>
<proteinExistence type="predicted"/>
<sequence length="300" mass="34716">MPKGSDWLNFIYVNLGFVAQILIVYIYSKIQEIKDNWPVYRCNPMYMPLSDDMTTDFEYCIQNMQTEYMGYLLQPLTYLGNTLMSMGSEFTESLNYARNMLSNIRSFITSIIESVYGLFLNIIIQFQVIIIKIKDLMGKLVGIVITLMYLLDGSIKTMKSTWNGPPGQMIRTMGQCFHPDTKVKLKNGNIVLMKDLNLGDYLENGSRVNGVMKVDNVNNMNKIYKIIGKGVNGENIYVTGSHMIHIGNDKYIEVKDYEGAIEQDEVKCDWFSCLIIDNHKIKIGDEEFWDWDDYMIKFKI</sequence>
<evidence type="ECO:0000256" key="1">
    <source>
        <dbReference type="SAM" id="Phobius"/>
    </source>
</evidence>
<organism evidence="2">
    <name type="scientific">viral metagenome</name>
    <dbReference type="NCBI Taxonomy" id="1070528"/>
    <lineage>
        <taxon>unclassified sequences</taxon>
        <taxon>metagenomes</taxon>
        <taxon>organismal metagenomes</taxon>
    </lineage>
</organism>
<dbReference type="EMBL" id="MN740989">
    <property type="protein sequence ID" value="QHU21298.1"/>
    <property type="molecule type" value="Genomic_DNA"/>
</dbReference>
<dbReference type="GO" id="GO:0016539">
    <property type="term" value="P:intein-mediated protein splicing"/>
    <property type="evidence" value="ECO:0007669"/>
    <property type="project" value="InterPro"/>
</dbReference>
<keyword evidence="1" id="KW-0472">Membrane</keyword>
<evidence type="ECO:0008006" key="3">
    <source>
        <dbReference type="Google" id="ProtNLM"/>
    </source>
</evidence>